<dbReference type="GO" id="GO:0003684">
    <property type="term" value="F:damaged DNA binding"/>
    <property type="evidence" value="ECO:0007669"/>
    <property type="project" value="InterPro"/>
</dbReference>
<feature type="region of interest" description="Disordered" evidence="6">
    <location>
        <begin position="246"/>
        <end position="372"/>
    </location>
</feature>
<feature type="region of interest" description="Disordered" evidence="6">
    <location>
        <begin position="656"/>
        <end position="683"/>
    </location>
</feature>
<gene>
    <name evidence="8" type="ORF">CAOG_007862</name>
</gene>
<dbReference type="Pfam" id="PF00533">
    <property type="entry name" value="BRCT"/>
    <property type="match status" value="1"/>
</dbReference>
<keyword evidence="9" id="KW-1185">Reference proteome</keyword>
<dbReference type="AlphaFoldDB" id="A0A0D2X5G3"/>
<dbReference type="PhylomeDB" id="A0A0D2X5G3"/>
<dbReference type="Pfam" id="PF16759">
    <property type="entry name" value="LIG3_BRCT"/>
    <property type="match status" value="1"/>
</dbReference>
<proteinExistence type="predicted"/>
<dbReference type="InParanoid" id="A0A0D2X5G3"/>
<feature type="domain" description="BRCT" evidence="7">
    <location>
        <begin position="375"/>
        <end position="462"/>
    </location>
</feature>
<dbReference type="SUPFAM" id="SSF52113">
    <property type="entry name" value="BRCT domain"/>
    <property type="match status" value="2"/>
</dbReference>
<sequence>MSQLKFQSVVTFSSEDGPNLADNILSSDRHKAWKGVAGASSHTIEIDLDRASIVQSVVIGNAGSAMIELQVARRGELAANPGAFYDLLPTSTFMTKADMTQGTNATRIRTFTKEACEQDTVSQRWDRIRLVCRQPFSKTLPFGVAFVELFGLSPTGAAPPPSGGNRANAGAMAMVTETQPVNDDDADGSHSGGERTSPTVSPPAAAMKPAVTQFGAFKLKSEAPKAAITPGSLFHESRNTISAMPAKAPSSFAPTQTTKAAASVAPAKQAVPASQSSRSSAPVALPSSAASSQPLAAQTVIPPPSSSSSATARPTQLPAAKPAAPVIARAEKPSAAAPVARAEKASETHTPPKTLSPARKPMVHSDESGDEDDDGFKLLMKGVTFVLSGYQNPLRGELRTKGQQMGARYEQNWTKGCTHLICAFANTPKYREVQGKGKIVNERWLTDSHKHRRLMNWRKYTYEPVTDESDQEQEQPPPPRTPSPNKPPSSHSASLPHTPKQQQPTAASPPLRQTPPSAAKRRAVASDTDEDEQSPLRQRPLPAPQPSSVHASKRARLEVDESNEVSPRARLDFGADKPSTSSTSQNVVARAAARSQKSTRPEYDADTDDDEEARAPRSSEWSNPARTVAGTKNTPVLSELVEGTEYRIQPATGPAAAAAAAVAERAHEARSSSAPAARSQPAPAMRTAYTMDMDTDDELDAVANPAALPRPAANRAPPPPGRALTFADQDTEDEDEAATHPSASKPIAQPPAPELPDFFEGLVFHLDKSVVMPARAMAKRYIAAYGGTLDEDTTEVCTHFIAENHSRDIAATQKDHPRMVFVKSGWLSACHLAKRRVPIDDFKVPMPSYNPYDDEEEY</sequence>
<evidence type="ECO:0000256" key="1">
    <source>
        <dbReference type="ARBA" id="ARBA00004123"/>
    </source>
</evidence>
<dbReference type="InterPro" id="IPR002706">
    <property type="entry name" value="Xrcc1_N"/>
</dbReference>
<evidence type="ECO:0000259" key="7">
    <source>
        <dbReference type="PROSITE" id="PS50172"/>
    </source>
</evidence>
<dbReference type="EMBL" id="KE346375">
    <property type="protein sequence ID" value="KJE97759.1"/>
    <property type="molecule type" value="Genomic_DNA"/>
</dbReference>
<name>A0A0D2X5G3_CAPO3</name>
<feature type="compositionally biased region" description="Polar residues" evidence="6">
    <location>
        <begin position="491"/>
        <end position="506"/>
    </location>
</feature>
<dbReference type="GO" id="GO:0006284">
    <property type="term" value="P:base-excision repair"/>
    <property type="evidence" value="ECO:0007669"/>
    <property type="project" value="InterPro"/>
</dbReference>
<dbReference type="SUPFAM" id="SSF49785">
    <property type="entry name" value="Galactose-binding domain-like"/>
    <property type="match status" value="1"/>
</dbReference>
<evidence type="ECO:0000256" key="3">
    <source>
        <dbReference type="ARBA" id="ARBA00022763"/>
    </source>
</evidence>
<accession>A0A0D2X5G3</accession>
<dbReference type="InterPro" id="IPR036420">
    <property type="entry name" value="BRCT_dom_sf"/>
</dbReference>
<evidence type="ECO:0000256" key="2">
    <source>
        <dbReference type="ARBA" id="ARBA00022737"/>
    </source>
</evidence>
<feature type="region of interest" description="Disordered" evidence="6">
    <location>
        <begin position="708"/>
        <end position="751"/>
    </location>
</feature>
<dbReference type="InterPro" id="IPR001357">
    <property type="entry name" value="BRCT_dom"/>
</dbReference>
<evidence type="ECO:0000256" key="4">
    <source>
        <dbReference type="ARBA" id="ARBA00023204"/>
    </source>
</evidence>
<dbReference type="PANTHER" id="PTHR11370">
    <property type="entry name" value="DNA-REPAIR PROTEIN XRCC1"/>
    <property type="match status" value="1"/>
</dbReference>
<dbReference type="InterPro" id="IPR031916">
    <property type="entry name" value="LIG3_BRCT"/>
</dbReference>
<keyword evidence="2" id="KW-0677">Repeat</keyword>
<dbReference type="PANTHER" id="PTHR11370:SF5">
    <property type="entry name" value="DNA REPAIR PROTEIN XRCC1"/>
    <property type="match status" value="1"/>
</dbReference>
<evidence type="ECO:0000313" key="9">
    <source>
        <dbReference type="Proteomes" id="UP000008743"/>
    </source>
</evidence>
<feature type="compositionally biased region" description="Low complexity" evidence="6">
    <location>
        <begin position="318"/>
        <end position="328"/>
    </location>
</feature>
<feature type="compositionally biased region" description="Low complexity" evidence="6">
    <location>
        <begin position="671"/>
        <end position="683"/>
    </location>
</feature>
<evidence type="ECO:0000256" key="6">
    <source>
        <dbReference type="SAM" id="MobiDB-lite"/>
    </source>
</evidence>
<dbReference type="GO" id="GO:0006303">
    <property type="term" value="P:double-strand break repair via nonhomologous end joining"/>
    <property type="evidence" value="ECO:0007669"/>
    <property type="project" value="InterPro"/>
</dbReference>
<dbReference type="Gene3D" id="3.40.50.10190">
    <property type="entry name" value="BRCT domain"/>
    <property type="match status" value="2"/>
</dbReference>
<feature type="domain" description="BRCT" evidence="7">
    <location>
        <begin position="754"/>
        <end position="844"/>
    </location>
</feature>
<dbReference type="CDD" id="cd17715">
    <property type="entry name" value="BRCT_polymerase_lambda"/>
    <property type="match status" value="1"/>
</dbReference>
<reference evidence="9" key="1">
    <citation type="submission" date="2011-02" db="EMBL/GenBank/DDBJ databases">
        <title>The Genome Sequence of Capsaspora owczarzaki ATCC 30864.</title>
        <authorList>
            <person name="Russ C."/>
            <person name="Cuomo C."/>
            <person name="Burger G."/>
            <person name="Gray M.W."/>
            <person name="Holland P.W.H."/>
            <person name="King N."/>
            <person name="Lang F.B.F."/>
            <person name="Roger A.J."/>
            <person name="Ruiz-Trillo I."/>
            <person name="Young S.K."/>
            <person name="Zeng Q."/>
            <person name="Gargeya S."/>
            <person name="Alvarado L."/>
            <person name="Berlin A."/>
            <person name="Chapman S.B."/>
            <person name="Chen Z."/>
            <person name="Freedman E."/>
            <person name="Gellesch M."/>
            <person name="Goldberg J."/>
            <person name="Griggs A."/>
            <person name="Gujja S."/>
            <person name="Heilman E."/>
            <person name="Heiman D."/>
            <person name="Howarth C."/>
            <person name="Mehta T."/>
            <person name="Neiman D."/>
            <person name="Pearson M."/>
            <person name="Roberts A."/>
            <person name="Saif S."/>
            <person name="Shea T."/>
            <person name="Shenoy N."/>
            <person name="Sisk P."/>
            <person name="Stolte C."/>
            <person name="Sykes S."/>
            <person name="White J."/>
            <person name="Yandava C."/>
            <person name="Haas B."/>
            <person name="Nusbaum C."/>
            <person name="Birren B."/>
        </authorList>
    </citation>
    <scope>NUCLEOTIDE SEQUENCE</scope>
    <source>
        <strain evidence="9">ATCC 30864</strain>
    </source>
</reference>
<feature type="compositionally biased region" description="Polar residues" evidence="6">
    <location>
        <begin position="578"/>
        <end position="587"/>
    </location>
</feature>
<dbReference type="PROSITE" id="PS50172">
    <property type="entry name" value="BRCT"/>
    <property type="match status" value="2"/>
</dbReference>
<feature type="region of interest" description="Disordered" evidence="6">
    <location>
        <begin position="180"/>
        <end position="206"/>
    </location>
</feature>
<dbReference type="Pfam" id="PF01834">
    <property type="entry name" value="XRCC1_N"/>
    <property type="match status" value="1"/>
</dbReference>
<protein>
    <recommendedName>
        <fullName evidence="7">BRCT domain-containing protein</fullName>
    </recommendedName>
</protein>
<dbReference type="SMART" id="SM00292">
    <property type="entry name" value="BRCT"/>
    <property type="match status" value="2"/>
</dbReference>
<dbReference type="InterPro" id="IPR008979">
    <property type="entry name" value="Galactose-bd-like_sf"/>
</dbReference>
<keyword evidence="3" id="KW-0227">DNA damage</keyword>
<dbReference type="eggNOG" id="KOG3226">
    <property type="taxonomic scope" value="Eukaryota"/>
</dbReference>
<feature type="compositionally biased region" description="Low complexity" evidence="6">
    <location>
        <begin position="259"/>
        <end position="298"/>
    </location>
</feature>
<feature type="compositionally biased region" description="Pro residues" evidence="6">
    <location>
        <begin position="475"/>
        <end position="487"/>
    </location>
</feature>
<dbReference type="CDD" id="cd17725">
    <property type="entry name" value="BRCT_XRCC1_rpt1"/>
    <property type="match status" value="1"/>
</dbReference>
<dbReference type="GO" id="GO:0000012">
    <property type="term" value="P:single strand break repair"/>
    <property type="evidence" value="ECO:0007669"/>
    <property type="project" value="InterPro"/>
</dbReference>
<keyword evidence="5" id="KW-0539">Nucleus</keyword>
<evidence type="ECO:0000256" key="5">
    <source>
        <dbReference type="ARBA" id="ARBA00023242"/>
    </source>
</evidence>
<dbReference type="FunFam" id="2.60.120.260:FF:000025">
    <property type="entry name" value="DNA repair protein XRCC1 isoform X1"/>
    <property type="match status" value="1"/>
</dbReference>
<evidence type="ECO:0000313" key="8">
    <source>
        <dbReference type="EMBL" id="KJE97759.1"/>
    </source>
</evidence>
<dbReference type="Proteomes" id="UP000008743">
    <property type="component" value="Unassembled WGS sequence"/>
</dbReference>
<dbReference type="STRING" id="595528.A0A0D2X5G3"/>
<organism evidence="8 9">
    <name type="scientific">Capsaspora owczarzaki (strain ATCC 30864)</name>
    <dbReference type="NCBI Taxonomy" id="595528"/>
    <lineage>
        <taxon>Eukaryota</taxon>
        <taxon>Filasterea</taxon>
        <taxon>Capsaspora</taxon>
    </lineage>
</organism>
<dbReference type="OrthoDB" id="25840at2759"/>
<feature type="region of interest" description="Disordered" evidence="6">
    <location>
        <begin position="465"/>
        <end position="635"/>
    </location>
</feature>
<comment type="subcellular location">
    <subcellularLocation>
        <location evidence="1">Nucleus</location>
    </subcellularLocation>
</comment>
<dbReference type="GO" id="GO:0005634">
    <property type="term" value="C:nucleus"/>
    <property type="evidence" value="ECO:0007669"/>
    <property type="project" value="UniProtKB-SubCell"/>
</dbReference>
<feature type="compositionally biased region" description="Polar residues" evidence="6">
    <location>
        <begin position="619"/>
        <end position="635"/>
    </location>
</feature>
<dbReference type="Gene3D" id="2.60.120.260">
    <property type="entry name" value="Galactose-binding domain-like"/>
    <property type="match status" value="1"/>
</dbReference>
<dbReference type="RefSeq" id="XP_004342947.2">
    <property type="nucleotide sequence ID" value="XM_004342897.2"/>
</dbReference>
<dbReference type="InterPro" id="IPR045080">
    <property type="entry name" value="BRCT_XRCC1_rpt1"/>
</dbReference>
<keyword evidence="4" id="KW-0234">DNA repair</keyword>